<reference evidence="2" key="1">
    <citation type="journal article" date="2013" name="Environ. Microbiol.">
        <title>Seasonally variable intestinal metagenomes of the red palm weevil (Rhynchophorus ferrugineus).</title>
        <authorList>
            <person name="Jia S."/>
            <person name="Zhang X."/>
            <person name="Zhang G."/>
            <person name="Yin A."/>
            <person name="Zhang S."/>
            <person name="Li F."/>
            <person name="Wang L."/>
            <person name="Zhao D."/>
            <person name="Yun Q."/>
            <person name="Tala"/>
            <person name="Wang J."/>
            <person name="Sun G."/>
            <person name="Baabdullah M."/>
            <person name="Yu X."/>
            <person name="Hu S."/>
            <person name="Al-Mssallem I.S."/>
            <person name="Yu J."/>
        </authorList>
    </citation>
    <scope>NUCLEOTIDE SEQUENCE</scope>
</reference>
<dbReference type="InterPro" id="IPR036365">
    <property type="entry name" value="PGBD-like_sf"/>
</dbReference>
<organism evidence="2">
    <name type="scientific">uncultured Desulfitobacterium sp</name>
    <dbReference type="NCBI Taxonomy" id="244202"/>
    <lineage>
        <taxon>Bacteria</taxon>
        <taxon>Bacillati</taxon>
        <taxon>Bacillota</taxon>
        <taxon>Clostridia</taxon>
        <taxon>Eubacteriales</taxon>
        <taxon>Desulfitobacteriaceae</taxon>
        <taxon>Desulfitobacterium</taxon>
        <taxon>environmental samples</taxon>
    </lineage>
</organism>
<evidence type="ECO:0000313" key="2">
    <source>
        <dbReference type="EMBL" id="AIA83823.1"/>
    </source>
</evidence>
<sequence length="152" mass="15996">GFAPTGEVDSELLAYMRALVSEGEAAAEALRNEGRTLREGDEGTEVMTLQRRLIALGYLSGEADGSYGSDTASAVSAMQSAFGMAQTGVADEAVLTVLSDVHATLRTGDRGEDVAALQSALIRKGYMWGIGGRAVRCAHETGGLRRAEETRQ</sequence>
<proteinExistence type="predicted"/>
<evidence type="ECO:0000259" key="1">
    <source>
        <dbReference type="Pfam" id="PF01471"/>
    </source>
</evidence>
<protein>
    <submittedName>
        <fullName evidence="2">PG_binding_1</fullName>
    </submittedName>
</protein>
<dbReference type="Gene3D" id="1.10.101.10">
    <property type="entry name" value="PGBD-like superfamily/PGBD"/>
    <property type="match status" value="1"/>
</dbReference>
<dbReference type="InterPro" id="IPR002477">
    <property type="entry name" value="Peptidoglycan-bd-like"/>
</dbReference>
<dbReference type="EMBL" id="KF116578">
    <property type="protein sequence ID" value="AIA83823.1"/>
    <property type="molecule type" value="Genomic_DNA"/>
</dbReference>
<feature type="non-terminal residue" evidence="2">
    <location>
        <position position="152"/>
    </location>
</feature>
<feature type="non-terminal residue" evidence="2">
    <location>
        <position position="1"/>
    </location>
</feature>
<accession>A0A060BIG6</accession>
<dbReference type="Pfam" id="PF01471">
    <property type="entry name" value="PG_binding_1"/>
    <property type="match status" value="1"/>
</dbReference>
<dbReference type="InterPro" id="IPR036366">
    <property type="entry name" value="PGBDSf"/>
</dbReference>
<dbReference type="SUPFAM" id="SSF47090">
    <property type="entry name" value="PGBD-like"/>
    <property type="match status" value="1"/>
</dbReference>
<feature type="domain" description="Peptidoglycan binding-like" evidence="1">
    <location>
        <begin position="43"/>
        <end position="98"/>
    </location>
</feature>
<name>A0A060BIG6_9FIRM</name>
<dbReference type="AlphaFoldDB" id="A0A060BIG6"/>